<name>A0AAV7UMM1_PLEWA</name>
<organism evidence="2 3">
    <name type="scientific">Pleurodeles waltl</name>
    <name type="common">Iberian ribbed newt</name>
    <dbReference type="NCBI Taxonomy" id="8319"/>
    <lineage>
        <taxon>Eukaryota</taxon>
        <taxon>Metazoa</taxon>
        <taxon>Chordata</taxon>
        <taxon>Craniata</taxon>
        <taxon>Vertebrata</taxon>
        <taxon>Euteleostomi</taxon>
        <taxon>Amphibia</taxon>
        <taxon>Batrachia</taxon>
        <taxon>Caudata</taxon>
        <taxon>Salamandroidea</taxon>
        <taxon>Salamandridae</taxon>
        <taxon>Pleurodelinae</taxon>
        <taxon>Pleurodeles</taxon>
    </lineage>
</organism>
<reference evidence="2" key="1">
    <citation type="journal article" date="2022" name="bioRxiv">
        <title>Sequencing and chromosome-scale assembly of the giantPleurodeles waltlgenome.</title>
        <authorList>
            <person name="Brown T."/>
            <person name="Elewa A."/>
            <person name="Iarovenko S."/>
            <person name="Subramanian E."/>
            <person name="Araus A.J."/>
            <person name="Petzold A."/>
            <person name="Susuki M."/>
            <person name="Suzuki K.-i.T."/>
            <person name="Hayashi T."/>
            <person name="Toyoda A."/>
            <person name="Oliveira C."/>
            <person name="Osipova E."/>
            <person name="Leigh N.D."/>
            <person name="Simon A."/>
            <person name="Yun M.H."/>
        </authorList>
    </citation>
    <scope>NUCLEOTIDE SEQUENCE</scope>
    <source>
        <strain evidence="2">20211129_DDA</strain>
        <tissue evidence="2">Liver</tissue>
    </source>
</reference>
<sequence length="101" mass="11502">MCSHITLDEEEERWPQGGEGLSVGPATLEGYFENHGNRDMKFTRDKPVAKRKEKASIITAIIETGFGAHRDIRLSLMGPPTAVRTHRRCPQGHFTEQQQWQ</sequence>
<protein>
    <submittedName>
        <fullName evidence="2">Uncharacterized protein</fullName>
    </submittedName>
</protein>
<evidence type="ECO:0000256" key="1">
    <source>
        <dbReference type="SAM" id="MobiDB-lite"/>
    </source>
</evidence>
<accession>A0AAV7UMM1</accession>
<evidence type="ECO:0000313" key="3">
    <source>
        <dbReference type="Proteomes" id="UP001066276"/>
    </source>
</evidence>
<dbReference type="AlphaFoldDB" id="A0AAV7UMM1"/>
<comment type="caution">
    <text evidence="2">The sequence shown here is derived from an EMBL/GenBank/DDBJ whole genome shotgun (WGS) entry which is preliminary data.</text>
</comment>
<keyword evidence="3" id="KW-1185">Reference proteome</keyword>
<gene>
    <name evidence="2" type="ORF">NDU88_006987</name>
</gene>
<evidence type="ECO:0000313" key="2">
    <source>
        <dbReference type="EMBL" id="KAJ1190249.1"/>
    </source>
</evidence>
<feature type="region of interest" description="Disordered" evidence="1">
    <location>
        <begin position="1"/>
        <end position="25"/>
    </location>
</feature>
<dbReference type="EMBL" id="JANPWB010000005">
    <property type="protein sequence ID" value="KAJ1190249.1"/>
    <property type="molecule type" value="Genomic_DNA"/>
</dbReference>
<proteinExistence type="predicted"/>
<dbReference type="Proteomes" id="UP001066276">
    <property type="component" value="Chromosome 3_1"/>
</dbReference>